<feature type="domain" description="Signal transduction histidine kinase internal region" evidence="3">
    <location>
        <begin position="377"/>
        <end position="456"/>
    </location>
</feature>
<dbReference type="GO" id="GO:0016020">
    <property type="term" value="C:membrane"/>
    <property type="evidence" value="ECO:0007669"/>
    <property type="project" value="InterPro"/>
</dbReference>
<dbReference type="GO" id="GO:0000155">
    <property type="term" value="F:phosphorelay sensor kinase activity"/>
    <property type="evidence" value="ECO:0007669"/>
    <property type="project" value="InterPro"/>
</dbReference>
<accession>A0A419TC45</accession>
<gene>
    <name evidence="4" type="ORF">BET01_01685</name>
</gene>
<dbReference type="Pfam" id="PF06580">
    <property type="entry name" value="His_kinase"/>
    <property type="match status" value="1"/>
</dbReference>
<feature type="domain" description="Histidine kinase/HSP90-like ATPase" evidence="2">
    <location>
        <begin position="472"/>
        <end position="576"/>
    </location>
</feature>
<organism evidence="4 5">
    <name type="scientific">Lacrimispora algidixylanolytica</name>
    <dbReference type="NCBI Taxonomy" id="94868"/>
    <lineage>
        <taxon>Bacteria</taxon>
        <taxon>Bacillati</taxon>
        <taxon>Bacillota</taxon>
        <taxon>Clostridia</taxon>
        <taxon>Lachnospirales</taxon>
        <taxon>Lachnospiraceae</taxon>
        <taxon>Lacrimispora</taxon>
    </lineage>
</organism>
<dbReference type="Gene3D" id="3.30.565.10">
    <property type="entry name" value="Histidine kinase-like ATPase, C-terminal domain"/>
    <property type="match status" value="1"/>
</dbReference>
<keyword evidence="1" id="KW-0472">Membrane</keyword>
<comment type="caution">
    <text evidence="4">The sequence shown here is derived from an EMBL/GenBank/DDBJ whole genome shotgun (WGS) entry which is preliminary data.</text>
</comment>
<dbReference type="SUPFAM" id="SSF55874">
    <property type="entry name" value="ATPase domain of HSP90 chaperone/DNA topoisomerase II/histidine kinase"/>
    <property type="match status" value="1"/>
</dbReference>
<sequence length="591" mass="67905">MKAFIRNLSLKKKIQSIVFISILLLVLTSFLSIHITSLAHQKVLHQTVATTLSFSAQELNNRLENIGTMADMLLADNSMQKGLGVYKDSTLTQDRTIAYKTLYTTLNEYYFNFRKNNINYMSLYQDNISIHTHIMSREKLPDTIKKDLIRRAEEGKGKTLWVTDYSQEYGLFMVKNIRRSQFLKLDSIGNLIVNIDINQLMNSFTDTSRLNEKAGYILYHDGKFIYNSSTLPSEEGLLKLFDSRYGQVKLETRNYFYVKRGVPDLNWDFVCMIPYDNIVTSLKVSLNLCIIITLLAVAAAMSLSSILIDSITRHFNILLLKMNNLADGNNHSLFVHYDYRGRNDEVGVLHTRFDEMVLAVNDLIRTNYLNEILKKEAQLKALENQMNPHFLYNTLESINWRAKTLGARDISSMAEALGTLLRITLDQKCKQVPLRTELEMVQCYMTIQKYRYEDRLEYQVIVPPHLLDCCVLKLTLQPLVENAIRYGLEENTEGCKIQIVAEQEDNVLHVLVINNGSTFEDKLLEKLKAHQITPHGFGIGLLNIQERMELTYGSAGSLELYNEKEQAIARLTIPLPIEMEEGECQKGEEPC</sequence>
<dbReference type="InterPro" id="IPR010559">
    <property type="entry name" value="Sig_transdc_His_kin_internal"/>
</dbReference>
<proteinExistence type="predicted"/>
<dbReference type="InterPro" id="IPR050640">
    <property type="entry name" value="Bact_2-comp_sensor_kinase"/>
</dbReference>
<dbReference type="Gene3D" id="6.10.340.10">
    <property type="match status" value="1"/>
</dbReference>
<dbReference type="InterPro" id="IPR036890">
    <property type="entry name" value="HATPase_C_sf"/>
</dbReference>
<reference evidence="4 5" key="1">
    <citation type="submission" date="2016-08" db="EMBL/GenBank/DDBJ databases">
        <title>A new outlook on sporulation: Clostridium algidixylanolyticum.</title>
        <authorList>
            <person name="Poppleton D.I."/>
            <person name="Gribaldo S."/>
        </authorList>
    </citation>
    <scope>NUCLEOTIDE SEQUENCE [LARGE SCALE GENOMIC DNA]</scope>
    <source>
        <strain evidence="4 5">SPL73</strain>
    </source>
</reference>
<dbReference type="Proteomes" id="UP000284277">
    <property type="component" value="Unassembled WGS sequence"/>
</dbReference>
<keyword evidence="5" id="KW-1185">Reference proteome</keyword>
<dbReference type="PANTHER" id="PTHR34220:SF7">
    <property type="entry name" value="SENSOR HISTIDINE KINASE YPDA"/>
    <property type="match status" value="1"/>
</dbReference>
<dbReference type="Pfam" id="PF02518">
    <property type="entry name" value="HATPase_c"/>
    <property type="match status" value="1"/>
</dbReference>
<evidence type="ECO:0000259" key="2">
    <source>
        <dbReference type="Pfam" id="PF02518"/>
    </source>
</evidence>
<protein>
    <submittedName>
        <fullName evidence="4">Uncharacterized protein</fullName>
    </submittedName>
</protein>
<dbReference type="EMBL" id="MCIA01000001">
    <property type="protein sequence ID" value="RKD35084.1"/>
    <property type="molecule type" value="Genomic_DNA"/>
</dbReference>
<evidence type="ECO:0000256" key="1">
    <source>
        <dbReference type="SAM" id="Phobius"/>
    </source>
</evidence>
<evidence type="ECO:0000313" key="5">
    <source>
        <dbReference type="Proteomes" id="UP000284277"/>
    </source>
</evidence>
<dbReference type="PANTHER" id="PTHR34220">
    <property type="entry name" value="SENSOR HISTIDINE KINASE YPDA"/>
    <property type="match status" value="1"/>
</dbReference>
<dbReference type="RefSeq" id="WP_120195023.1">
    <property type="nucleotide sequence ID" value="NZ_MCIA01000001.1"/>
</dbReference>
<name>A0A419TC45_9FIRM</name>
<dbReference type="OrthoDB" id="9809348at2"/>
<keyword evidence="1" id="KW-1133">Transmembrane helix</keyword>
<dbReference type="AlphaFoldDB" id="A0A419TC45"/>
<evidence type="ECO:0000313" key="4">
    <source>
        <dbReference type="EMBL" id="RKD35084.1"/>
    </source>
</evidence>
<keyword evidence="1" id="KW-0812">Transmembrane</keyword>
<dbReference type="InterPro" id="IPR003594">
    <property type="entry name" value="HATPase_dom"/>
</dbReference>
<feature type="transmembrane region" description="Helical" evidence="1">
    <location>
        <begin position="284"/>
        <end position="308"/>
    </location>
</feature>
<evidence type="ECO:0000259" key="3">
    <source>
        <dbReference type="Pfam" id="PF06580"/>
    </source>
</evidence>